<dbReference type="InterPro" id="IPR007197">
    <property type="entry name" value="rSAM"/>
</dbReference>
<evidence type="ECO:0000256" key="2">
    <source>
        <dbReference type="ARBA" id="ARBA00022691"/>
    </source>
</evidence>
<keyword evidence="2" id="KW-0949">S-adenosyl-L-methionine</keyword>
<evidence type="ECO:0000256" key="1">
    <source>
        <dbReference type="ARBA" id="ARBA00001966"/>
    </source>
</evidence>
<dbReference type="SFLD" id="SFLDS00029">
    <property type="entry name" value="Radical_SAM"/>
    <property type="match status" value="1"/>
</dbReference>
<dbReference type="AlphaFoldDB" id="A0A833H2Z6"/>
<keyword evidence="5" id="KW-0411">Iron-sulfur</keyword>
<feature type="domain" description="Arsenosugar biosynthesis radical SAM protein ArsS-like C-terminal" evidence="7">
    <location>
        <begin position="211"/>
        <end position="344"/>
    </location>
</feature>
<evidence type="ECO:0000259" key="7">
    <source>
        <dbReference type="Pfam" id="PF12345"/>
    </source>
</evidence>
<name>A0A833H2Z6_9LEPT</name>
<keyword evidence="4" id="KW-0408">Iron</keyword>
<dbReference type="GO" id="GO:0051536">
    <property type="term" value="F:iron-sulfur cluster binding"/>
    <property type="evidence" value="ECO:0007669"/>
    <property type="project" value="UniProtKB-KW"/>
</dbReference>
<comment type="cofactor">
    <cofactor evidence="1">
        <name>[4Fe-4S] cluster</name>
        <dbReference type="ChEBI" id="CHEBI:49883"/>
    </cofactor>
</comment>
<sequence>MTTLQERRSPLADPAVQLARLRDIFRGREWASFRDKLAEQHFYPLRATGIDTLQVNVGKLCNQTCRHCHVDAGPDRREQMSRETFDTCIEVVKRHHIRTVDITGGAPELNPHFEYFVASLSALGTHIMVRSNLTVLTVPRYVEMPAFFARHGVEVVSSLPFYNRSRTDSQRGEGVFDRSIEAIHNLNALGYAKPGSGLILNLVYNPTGIMLPGSQSGLEQEFRKRLHDDFGIRFNSLFTITNMPIARYLEALEKSGKTEDYMERLITAFNPAAVNGVMCRSLISVGHDGRLYDCDFNQMLELPTAEGFARHISDFDAALASRPIVVDDHCWGCTAGAGSSCGGTTV</sequence>
<dbReference type="InterPro" id="IPR026351">
    <property type="entry name" value="rSAM_ArsS-like"/>
</dbReference>
<evidence type="ECO:0000256" key="3">
    <source>
        <dbReference type="ARBA" id="ARBA00022723"/>
    </source>
</evidence>
<dbReference type="Pfam" id="PF12345">
    <property type="entry name" value="DUF3641"/>
    <property type="match status" value="1"/>
</dbReference>
<evidence type="ECO:0000313" key="8">
    <source>
        <dbReference type="EMBL" id="KAB2933575.1"/>
    </source>
</evidence>
<dbReference type="SUPFAM" id="SSF102114">
    <property type="entry name" value="Radical SAM enzymes"/>
    <property type="match status" value="1"/>
</dbReference>
<gene>
    <name evidence="8" type="ORF">F9K24_06935</name>
</gene>
<dbReference type="PANTHER" id="PTHR43728">
    <property type="entry name" value="SLR0304 PROTEIN"/>
    <property type="match status" value="1"/>
</dbReference>
<dbReference type="Gene3D" id="3.20.20.70">
    <property type="entry name" value="Aldolase class I"/>
    <property type="match status" value="1"/>
</dbReference>
<reference evidence="8 9" key="1">
    <citation type="submission" date="2019-10" db="EMBL/GenBank/DDBJ databases">
        <title>Extracellular Electron Transfer in a Candidatus Methanoperedens spp. Enrichment Culture.</title>
        <authorList>
            <person name="Berger S."/>
            <person name="Rangel Shaw D."/>
            <person name="Berben T."/>
            <person name="In 'T Zandt M."/>
            <person name="Frank J."/>
            <person name="Reimann J."/>
            <person name="Jetten M.S.M."/>
            <person name="Welte C.U."/>
        </authorList>
    </citation>
    <scope>NUCLEOTIDE SEQUENCE [LARGE SCALE GENOMIC DNA]</scope>
    <source>
        <strain evidence="8">SB12</strain>
    </source>
</reference>
<evidence type="ECO:0000256" key="5">
    <source>
        <dbReference type="ARBA" id="ARBA00023014"/>
    </source>
</evidence>
<organism evidence="8 9">
    <name type="scientific">Leptonema illini</name>
    <dbReference type="NCBI Taxonomy" id="183"/>
    <lineage>
        <taxon>Bacteria</taxon>
        <taxon>Pseudomonadati</taxon>
        <taxon>Spirochaetota</taxon>
        <taxon>Spirochaetia</taxon>
        <taxon>Leptospirales</taxon>
        <taxon>Leptospiraceae</taxon>
        <taxon>Leptonema</taxon>
    </lineage>
</organism>
<dbReference type="InterPro" id="IPR024521">
    <property type="entry name" value="ArsS-like_C"/>
</dbReference>
<comment type="caution">
    <text evidence="8">The sequence shown here is derived from an EMBL/GenBank/DDBJ whole genome shotgun (WGS) entry which is preliminary data.</text>
</comment>
<protein>
    <submittedName>
        <fullName evidence="8">Radical SAM/Cys-rich domain protein</fullName>
    </submittedName>
</protein>
<dbReference type="PANTHER" id="PTHR43728:SF1">
    <property type="entry name" value="FE-S OXIDOREDUCTASE"/>
    <property type="match status" value="1"/>
</dbReference>
<dbReference type="GO" id="GO:0046872">
    <property type="term" value="F:metal ion binding"/>
    <property type="evidence" value="ECO:0007669"/>
    <property type="project" value="UniProtKB-KW"/>
</dbReference>
<dbReference type="Proteomes" id="UP000460298">
    <property type="component" value="Unassembled WGS sequence"/>
</dbReference>
<dbReference type="CDD" id="cd01335">
    <property type="entry name" value="Radical_SAM"/>
    <property type="match status" value="1"/>
</dbReference>
<feature type="domain" description="Radical SAM core" evidence="6">
    <location>
        <begin position="55"/>
        <end position="193"/>
    </location>
</feature>
<dbReference type="NCBIfam" id="TIGR04167">
    <property type="entry name" value="rSAM_SeCys"/>
    <property type="match status" value="1"/>
</dbReference>
<keyword evidence="3" id="KW-0479">Metal-binding</keyword>
<dbReference type="Pfam" id="PF04055">
    <property type="entry name" value="Radical_SAM"/>
    <property type="match status" value="1"/>
</dbReference>
<evidence type="ECO:0000256" key="4">
    <source>
        <dbReference type="ARBA" id="ARBA00023004"/>
    </source>
</evidence>
<dbReference type="InterPro" id="IPR013785">
    <property type="entry name" value="Aldolase_TIM"/>
</dbReference>
<evidence type="ECO:0000259" key="6">
    <source>
        <dbReference type="Pfam" id="PF04055"/>
    </source>
</evidence>
<dbReference type="EMBL" id="WBUI01000005">
    <property type="protein sequence ID" value="KAB2933575.1"/>
    <property type="molecule type" value="Genomic_DNA"/>
</dbReference>
<accession>A0A833H2Z6</accession>
<dbReference type="GO" id="GO:0003824">
    <property type="term" value="F:catalytic activity"/>
    <property type="evidence" value="ECO:0007669"/>
    <property type="project" value="InterPro"/>
</dbReference>
<dbReference type="InterPro" id="IPR058240">
    <property type="entry name" value="rSAM_sf"/>
</dbReference>
<proteinExistence type="predicted"/>
<dbReference type="SFLD" id="SFLDG01067">
    <property type="entry name" value="SPASM/twitch_domain_containing"/>
    <property type="match status" value="1"/>
</dbReference>
<evidence type="ECO:0000313" key="9">
    <source>
        <dbReference type="Proteomes" id="UP000460298"/>
    </source>
</evidence>